<dbReference type="AlphaFoldDB" id="A0AA86Q0D4"/>
<evidence type="ECO:0000256" key="1">
    <source>
        <dbReference type="ARBA" id="ARBA00022614"/>
    </source>
</evidence>
<keyword evidence="1" id="KW-0433">Leucine-rich repeat</keyword>
<gene>
    <name evidence="3" type="ORF">HINF_LOCUS37385</name>
    <name evidence="4" type="ORF">HINF_LOCUS62787</name>
</gene>
<dbReference type="PANTHER" id="PTHR46652">
    <property type="entry name" value="LEUCINE-RICH REPEAT AND IQ DOMAIN-CONTAINING PROTEIN 1-RELATED"/>
    <property type="match status" value="1"/>
</dbReference>
<reference evidence="4 5" key="2">
    <citation type="submission" date="2024-07" db="EMBL/GenBank/DDBJ databases">
        <authorList>
            <person name="Akdeniz Z."/>
        </authorList>
    </citation>
    <scope>NUCLEOTIDE SEQUENCE [LARGE SCALE GENOMIC DNA]</scope>
</reference>
<dbReference type="InterPro" id="IPR050836">
    <property type="entry name" value="SDS22/Internalin_LRR"/>
</dbReference>
<dbReference type="PROSITE" id="PS51450">
    <property type="entry name" value="LRR"/>
    <property type="match status" value="3"/>
</dbReference>
<dbReference type="Proteomes" id="UP001642409">
    <property type="component" value="Unassembled WGS sequence"/>
</dbReference>
<evidence type="ECO:0008006" key="6">
    <source>
        <dbReference type="Google" id="ProtNLM"/>
    </source>
</evidence>
<protein>
    <recommendedName>
        <fullName evidence="6">Leucine rich repeats-containing protein</fullName>
    </recommendedName>
</protein>
<keyword evidence="2" id="KW-0677">Repeat</keyword>
<dbReference type="SUPFAM" id="SSF52075">
    <property type="entry name" value="Outer arm dynein light chain 1"/>
    <property type="match status" value="1"/>
</dbReference>
<organism evidence="3">
    <name type="scientific">Hexamita inflata</name>
    <dbReference type="NCBI Taxonomy" id="28002"/>
    <lineage>
        <taxon>Eukaryota</taxon>
        <taxon>Metamonada</taxon>
        <taxon>Diplomonadida</taxon>
        <taxon>Hexamitidae</taxon>
        <taxon>Hexamitinae</taxon>
        <taxon>Hexamita</taxon>
    </lineage>
</organism>
<reference evidence="3" key="1">
    <citation type="submission" date="2023-06" db="EMBL/GenBank/DDBJ databases">
        <authorList>
            <person name="Kurt Z."/>
        </authorList>
    </citation>
    <scope>NUCLEOTIDE SEQUENCE</scope>
</reference>
<dbReference type="EMBL" id="CATOUU010000803">
    <property type="protein sequence ID" value="CAI9949740.1"/>
    <property type="molecule type" value="Genomic_DNA"/>
</dbReference>
<comment type="caution">
    <text evidence="3">The sequence shown here is derived from an EMBL/GenBank/DDBJ whole genome shotgun (WGS) entry which is preliminary data.</text>
</comment>
<evidence type="ECO:0000256" key="2">
    <source>
        <dbReference type="ARBA" id="ARBA00022737"/>
    </source>
</evidence>
<name>A0AA86Q0D4_9EUKA</name>
<dbReference type="EMBL" id="CAXDID020000387">
    <property type="protein sequence ID" value="CAL6085654.1"/>
    <property type="molecule type" value="Genomic_DNA"/>
</dbReference>
<dbReference type="InterPro" id="IPR001611">
    <property type="entry name" value="Leu-rich_rpt"/>
</dbReference>
<dbReference type="InterPro" id="IPR032675">
    <property type="entry name" value="LRR_dom_sf"/>
</dbReference>
<evidence type="ECO:0000313" key="5">
    <source>
        <dbReference type="Proteomes" id="UP001642409"/>
    </source>
</evidence>
<proteinExistence type="predicted"/>
<dbReference type="Gene3D" id="3.80.10.10">
    <property type="entry name" value="Ribonuclease Inhibitor"/>
    <property type="match status" value="1"/>
</dbReference>
<sequence>METLNNIQDYDLKMVQQYKQLTNQGFLMISPDQNIQSFQFVDILGITNLIVFGCKQLKFDRTPLIVQQLYVQCCKLESVNGIFQMSQLIELNLYDNNLNDIHQLKPLVNLQKLCIHDNKIVDISVIQFMVNLYELLLNNNQIIHVNALENLKQLQLLNIQENYIQDYSCIKHCRIQSGAQKMPTRLQILFSKKLKHIFDFSESKIKFRQNKLKITLLQVQCQEKLNLLTSQALNIQLNFTNNIINIQQVLQTCDQ</sequence>
<evidence type="ECO:0000313" key="4">
    <source>
        <dbReference type="EMBL" id="CAL6085654.1"/>
    </source>
</evidence>
<keyword evidence="5" id="KW-1185">Reference proteome</keyword>
<accession>A0AA86Q0D4</accession>
<dbReference type="PANTHER" id="PTHR46652:SF3">
    <property type="entry name" value="LEUCINE-RICH REPEAT-CONTAINING PROTEIN 9"/>
    <property type="match status" value="1"/>
</dbReference>
<evidence type="ECO:0000313" key="3">
    <source>
        <dbReference type="EMBL" id="CAI9949740.1"/>
    </source>
</evidence>